<reference evidence="2 3" key="1">
    <citation type="journal article" date="2010" name="Nature">
        <title>Perigord black truffle genome uncovers evolutionary origins and mechanisms of symbiosis.</title>
        <authorList>
            <person name="Martin F."/>
            <person name="Kohler A."/>
            <person name="Murat C."/>
            <person name="Balestrini R."/>
            <person name="Coutinho P.M."/>
            <person name="Jaillon O."/>
            <person name="Montanini B."/>
            <person name="Morin E."/>
            <person name="Noel B."/>
            <person name="Percudani R."/>
            <person name="Porcel B."/>
            <person name="Rubini A."/>
            <person name="Amicucci A."/>
            <person name="Amselem J."/>
            <person name="Anthouard V."/>
            <person name="Arcioni S."/>
            <person name="Artiguenave F."/>
            <person name="Aury J.M."/>
            <person name="Ballario P."/>
            <person name="Bolchi A."/>
            <person name="Brenna A."/>
            <person name="Brun A."/>
            <person name="Buee M."/>
            <person name="Cantarel B."/>
            <person name="Chevalier G."/>
            <person name="Couloux A."/>
            <person name="Da Silva C."/>
            <person name="Denoeud F."/>
            <person name="Duplessis S."/>
            <person name="Ghignone S."/>
            <person name="Hilselberger B."/>
            <person name="Iotti M."/>
            <person name="Marcais B."/>
            <person name="Mello A."/>
            <person name="Miranda M."/>
            <person name="Pacioni G."/>
            <person name="Quesneville H."/>
            <person name="Riccioni C."/>
            <person name="Ruotolo R."/>
            <person name="Splivallo R."/>
            <person name="Stocchi V."/>
            <person name="Tisserant E."/>
            <person name="Viscomi A.R."/>
            <person name="Zambonelli A."/>
            <person name="Zampieri E."/>
            <person name="Henrissat B."/>
            <person name="Lebrun M.H."/>
            <person name="Paolocci F."/>
            <person name="Bonfante P."/>
            <person name="Ottonello S."/>
            <person name="Wincker P."/>
        </authorList>
    </citation>
    <scope>NUCLEOTIDE SEQUENCE [LARGE SCALE GENOMIC DNA]</scope>
    <source>
        <strain evidence="2 3">Mel28</strain>
    </source>
</reference>
<gene>
    <name evidence="2" type="ORF">GSTUM_00001344001</name>
</gene>
<dbReference type="HOGENOM" id="CLU_2361265_0_0_1"/>
<feature type="compositionally biased region" description="Pro residues" evidence="1">
    <location>
        <begin position="49"/>
        <end position="59"/>
    </location>
</feature>
<dbReference type="AlphaFoldDB" id="D5GER6"/>
<sequence>MRKVGKSEFVSMPRLPIYFFSSVANHNRFHIHLKQVQPLTAQTVHSPSPFLPPHPPSLPAPWSLSSSPSTIHSTGRLALPKQKIRQNGQLYRRTDP</sequence>
<dbReference type="Proteomes" id="UP000006911">
    <property type="component" value="Unassembled WGS sequence"/>
</dbReference>
<evidence type="ECO:0000256" key="1">
    <source>
        <dbReference type="SAM" id="MobiDB-lite"/>
    </source>
</evidence>
<organism evidence="2 3">
    <name type="scientific">Tuber melanosporum (strain Mel28)</name>
    <name type="common">Perigord black truffle</name>
    <dbReference type="NCBI Taxonomy" id="656061"/>
    <lineage>
        <taxon>Eukaryota</taxon>
        <taxon>Fungi</taxon>
        <taxon>Dikarya</taxon>
        <taxon>Ascomycota</taxon>
        <taxon>Pezizomycotina</taxon>
        <taxon>Pezizomycetes</taxon>
        <taxon>Pezizales</taxon>
        <taxon>Tuberaceae</taxon>
        <taxon>Tuber</taxon>
    </lineage>
</organism>
<proteinExistence type="predicted"/>
<protein>
    <submittedName>
        <fullName evidence="2">(Perigord truffle) hypothetical protein</fullName>
    </submittedName>
</protein>
<feature type="region of interest" description="Disordered" evidence="1">
    <location>
        <begin position="43"/>
        <end position="96"/>
    </location>
</feature>
<accession>D5GER6</accession>
<feature type="compositionally biased region" description="Low complexity" evidence="1">
    <location>
        <begin position="60"/>
        <end position="73"/>
    </location>
</feature>
<evidence type="ECO:0000313" key="2">
    <source>
        <dbReference type="EMBL" id="CAZ83009.1"/>
    </source>
</evidence>
<name>D5GER6_TUBMM</name>
<dbReference type="InParanoid" id="D5GER6"/>
<dbReference type="EMBL" id="FN430185">
    <property type="protein sequence ID" value="CAZ83009.1"/>
    <property type="molecule type" value="Genomic_DNA"/>
</dbReference>
<dbReference type="GeneID" id="9184921"/>
<keyword evidence="3" id="KW-1185">Reference proteome</keyword>
<dbReference type="RefSeq" id="XP_002838818.1">
    <property type="nucleotide sequence ID" value="XM_002838772.1"/>
</dbReference>
<evidence type="ECO:0000313" key="3">
    <source>
        <dbReference type="Proteomes" id="UP000006911"/>
    </source>
</evidence>
<dbReference type="KEGG" id="tml:GSTUM_00001344001"/>